<evidence type="ECO:0000256" key="10">
    <source>
        <dbReference type="ARBA" id="ARBA00023239"/>
    </source>
</evidence>
<feature type="binding site" evidence="11 14">
    <location>
        <position position="310"/>
    </location>
    <ligand>
        <name>Mg(2+)</name>
        <dbReference type="ChEBI" id="CHEBI:18420"/>
    </ligand>
</feature>
<feature type="binding site" evidence="11">
    <location>
        <position position="335"/>
    </location>
    <ligand>
        <name>(2R)-2-phosphoglycerate</name>
        <dbReference type="ChEBI" id="CHEBI:58289"/>
    </ligand>
</feature>
<dbReference type="GO" id="GO:0005576">
    <property type="term" value="C:extracellular region"/>
    <property type="evidence" value="ECO:0007669"/>
    <property type="project" value="UniProtKB-SubCell"/>
</dbReference>
<dbReference type="GO" id="GO:0000287">
    <property type="term" value="F:magnesium ion binding"/>
    <property type="evidence" value="ECO:0007669"/>
    <property type="project" value="UniProtKB-UniRule"/>
</dbReference>
<dbReference type="GO" id="GO:0006096">
    <property type="term" value="P:glycolytic process"/>
    <property type="evidence" value="ECO:0007669"/>
    <property type="project" value="UniProtKB-UniRule"/>
</dbReference>
<evidence type="ECO:0000256" key="8">
    <source>
        <dbReference type="ARBA" id="ARBA00022842"/>
    </source>
</evidence>
<feature type="binding site" evidence="11 14">
    <location>
        <position position="242"/>
    </location>
    <ligand>
        <name>Mg(2+)</name>
        <dbReference type="ChEBI" id="CHEBI:18420"/>
    </ligand>
</feature>
<feature type="binding site" evidence="11">
    <location>
        <position position="364"/>
    </location>
    <ligand>
        <name>(2R)-2-phosphoglycerate</name>
        <dbReference type="ChEBI" id="CHEBI:58289"/>
    </ligand>
</feature>
<dbReference type="RefSeq" id="WP_058742296.1">
    <property type="nucleotide sequence ID" value="NZ_BAAAWP010000001.1"/>
</dbReference>
<feature type="active site" description="Proton donor" evidence="11 12">
    <location>
        <position position="205"/>
    </location>
</feature>
<feature type="binding site" evidence="11 14">
    <location>
        <position position="283"/>
    </location>
    <ligand>
        <name>Mg(2+)</name>
        <dbReference type="ChEBI" id="CHEBI:18420"/>
    </ligand>
</feature>
<dbReference type="Pfam" id="PF03952">
    <property type="entry name" value="Enolase_N"/>
    <property type="match status" value="1"/>
</dbReference>
<gene>
    <name evidence="11 17" type="primary">eno</name>
    <name evidence="17" type="ORF">HP467_17385</name>
</gene>
<dbReference type="Gene3D" id="3.30.390.10">
    <property type="entry name" value="Enolase-like, N-terminal domain"/>
    <property type="match status" value="1"/>
</dbReference>
<feature type="binding site" evidence="13">
    <location>
        <position position="155"/>
    </location>
    <ligand>
        <name>substrate</name>
    </ligand>
</feature>
<dbReference type="InterPro" id="IPR036849">
    <property type="entry name" value="Enolase-like_C_sf"/>
</dbReference>
<dbReference type="Gene3D" id="3.20.20.120">
    <property type="entry name" value="Enolase-like C-terminal domain"/>
    <property type="match status" value="1"/>
</dbReference>
<evidence type="ECO:0000313" key="18">
    <source>
        <dbReference type="Proteomes" id="UP000539146"/>
    </source>
</evidence>
<evidence type="ECO:0000313" key="17">
    <source>
        <dbReference type="EMBL" id="NUU29866.1"/>
    </source>
</evidence>
<feature type="domain" description="Enolase C-terminal TIM barrel" evidence="15">
    <location>
        <begin position="139"/>
        <end position="423"/>
    </location>
</feature>
<organism evidence="17 18">
    <name type="scientific">Curtobacterium citreum</name>
    <dbReference type="NCBI Taxonomy" id="2036"/>
    <lineage>
        <taxon>Bacteria</taxon>
        <taxon>Bacillati</taxon>
        <taxon>Actinomycetota</taxon>
        <taxon>Actinomycetes</taxon>
        <taxon>Micrococcales</taxon>
        <taxon>Microbacteriaceae</taxon>
        <taxon>Curtobacterium</taxon>
    </lineage>
</organism>
<dbReference type="GO" id="GO:0009986">
    <property type="term" value="C:cell surface"/>
    <property type="evidence" value="ECO:0007669"/>
    <property type="project" value="UniProtKB-SubCell"/>
</dbReference>
<dbReference type="FunFam" id="3.30.390.10:FF:000001">
    <property type="entry name" value="Enolase"/>
    <property type="match status" value="1"/>
</dbReference>
<feature type="binding site" evidence="11">
    <location>
        <position position="386"/>
    </location>
    <ligand>
        <name>(2R)-2-phosphoglycerate</name>
        <dbReference type="ChEBI" id="CHEBI:58289"/>
    </ligand>
</feature>
<dbReference type="GO" id="GO:0004634">
    <property type="term" value="F:phosphopyruvate hydratase activity"/>
    <property type="evidence" value="ECO:0007669"/>
    <property type="project" value="UniProtKB-UniRule"/>
</dbReference>
<evidence type="ECO:0000259" key="15">
    <source>
        <dbReference type="SMART" id="SM01192"/>
    </source>
</evidence>
<dbReference type="NCBIfam" id="TIGR01060">
    <property type="entry name" value="eno"/>
    <property type="match status" value="1"/>
</dbReference>
<comment type="cofactor">
    <cofactor evidence="14">
        <name>Mg(2+)</name>
        <dbReference type="ChEBI" id="CHEBI:18420"/>
    </cofactor>
    <text evidence="14">Mg(2+) is required for catalysis and for stabilizing the dimer.</text>
</comment>
<dbReference type="PANTHER" id="PTHR11902:SF1">
    <property type="entry name" value="ENOLASE"/>
    <property type="match status" value="1"/>
</dbReference>
<keyword evidence="8 11" id="KW-0460">Magnesium</keyword>
<feature type="binding site" evidence="13">
    <location>
        <position position="310"/>
    </location>
    <ligand>
        <name>substrate</name>
    </ligand>
</feature>
<dbReference type="InterPro" id="IPR020811">
    <property type="entry name" value="Enolase_N"/>
</dbReference>
<evidence type="ECO:0000259" key="16">
    <source>
        <dbReference type="SMART" id="SM01193"/>
    </source>
</evidence>
<dbReference type="PRINTS" id="PR00148">
    <property type="entry name" value="ENOLASE"/>
</dbReference>
<dbReference type="InterPro" id="IPR000941">
    <property type="entry name" value="Enolase"/>
</dbReference>
<evidence type="ECO:0000256" key="12">
    <source>
        <dbReference type="PIRSR" id="PIRSR001400-1"/>
    </source>
</evidence>
<keyword evidence="10 11" id="KW-0456">Lyase</keyword>
<evidence type="ECO:0000256" key="3">
    <source>
        <dbReference type="ARBA" id="ARBA00012058"/>
    </source>
</evidence>
<dbReference type="SMART" id="SM01193">
    <property type="entry name" value="Enolase_N"/>
    <property type="match status" value="1"/>
</dbReference>
<feature type="binding site" evidence="11">
    <location>
        <position position="365"/>
    </location>
    <ligand>
        <name>(2R)-2-phosphoglycerate</name>
        <dbReference type="ChEBI" id="CHEBI:58289"/>
    </ligand>
</feature>
<keyword evidence="6 11" id="KW-0964">Secreted</keyword>
<dbReference type="CDD" id="cd03313">
    <property type="entry name" value="enolase"/>
    <property type="match status" value="1"/>
</dbReference>
<dbReference type="AlphaFoldDB" id="A0A850DW40"/>
<feature type="binding site" evidence="13">
    <location>
        <position position="283"/>
    </location>
    <ligand>
        <name>substrate</name>
    </ligand>
</feature>
<keyword evidence="7 11" id="KW-0479">Metal-binding</keyword>
<evidence type="ECO:0000256" key="14">
    <source>
        <dbReference type="PIRSR" id="PIRSR001400-3"/>
    </source>
</evidence>
<keyword evidence="9 11" id="KW-0324">Glycolysis</keyword>
<dbReference type="Pfam" id="PF00113">
    <property type="entry name" value="Enolase_C"/>
    <property type="match status" value="1"/>
</dbReference>
<dbReference type="PROSITE" id="PS00164">
    <property type="entry name" value="ENOLASE"/>
    <property type="match status" value="1"/>
</dbReference>
<name>A0A850DW40_9MICO</name>
<dbReference type="Proteomes" id="UP000539146">
    <property type="component" value="Unassembled WGS sequence"/>
</dbReference>
<keyword evidence="17" id="KW-0670">Pyruvate</keyword>
<sequence>MAVIDAVGAREVLDSRGNPTVEVEVLLDDGVVSRALVPSGASTGAFEAYELRDGDANRYGGKGVLKAVDAVLDEIGPALEGFDATDQRLVDAALIELDGTENKSRLGANAILGASLAVARAAADSADLPLFRYLGGPNAHTLPVPLMNVVNGGAHADTNVDIQEFFLVPYGAESFSEALRWGVETYHALKGELKKQGLATGLGDEGGFAPELASNRAALDFLLAAIEKAGFTPGKDIALGLDVAATEFFHDGKYAFEGKQLSSEEFTGYFSDLVANYPLVTIEDALAEDDWEGWKHLTAELGSKLQLVGDDLYVTNPKRLQRGIDEQAGNSILVKVNQIGTLTETLDAVSLAHRHGMTAILSHRSGETEDTTIADIAVAVDGGQIKTGAPARSDRVAKYNQLLRIEEELGDAAVYAGRTAFPRAAAL</sequence>
<feature type="binding site" evidence="13">
    <location>
        <begin position="362"/>
        <end position="365"/>
    </location>
    <ligand>
        <name>substrate</name>
    </ligand>
</feature>
<dbReference type="EMBL" id="JABMCG010000126">
    <property type="protein sequence ID" value="NUU29866.1"/>
    <property type="molecule type" value="Genomic_DNA"/>
</dbReference>
<evidence type="ECO:0000256" key="1">
    <source>
        <dbReference type="ARBA" id="ARBA00005031"/>
    </source>
</evidence>
<feature type="binding site" evidence="13">
    <location>
        <position position="164"/>
    </location>
    <ligand>
        <name>substrate</name>
    </ligand>
</feature>
<feature type="active site" description="Proton acceptor" evidence="11 12">
    <location>
        <position position="335"/>
    </location>
</feature>
<dbReference type="UniPathway" id="UPA00109">
    <property type="reaction ID" value="UER00187"/>
</dbReference>
<dbReference type="InterPro" id="IPR029017">
    <property type="entry name" value="Enolase-like_N"/>
</dbReference>
<dbReference type="GO" id="GO:0000015">
    <property type="term" value="C:phosphopyruvate hydratase complex"/>
    <property type="evidence" value="ECO:0007669"/>
    <property type="project" value="InterPro"/>
</dbReference>
<evidence type="ECO:0000256" key="2">
    <source>
        <dbReference type="ARBA" id="ARBA00009604"/>
    </source>
</evidence>
<comment type="cofactor">
    <cofactor evidence="11">
        <name>Mg(2+)</name>
        <dbReference type="ChEBI" id="CHEBI:18420"/>
    </cofactor>
    <text evidence="11">Binds a second Mg(2+) ion via substrate during catalysis.</text>
</comment>
<protein>
    <recommendedName>
        <fullName evidence="4 11">Enolase</fullName>
        <ecNumber evidence="3 11">4.2.1.11</ecNumber>
    </recommendedName>
    <alternativeName>
        <fullName evidence="11">2-phospho-D-glycerate hydro-lyase</fullName>
    </alternativeName>
    <alternativeName>
        <fullName evidence="11">2-phosphoglycerate dehydratase</fullName>
    </alternativeName>
</protein>
<comment type="similarity">
    <text evidence="2 11">Belongs to the enolase family.</text>
</comment>
<accession>A0A850DW40</accession>
<comment type="subcellular location">
    <subcellularLocation>
        <location evidence="11">Cytoplasm</location>
    </subcellularLocation>
    <subcellularLocation>
        <location evidence="11">Secreted</location>
    </subcellularLocation>
    <subcellularLocation>
        <location evidence="11">Cell surface</location>
    </subcellularLocation>
    <text evidence="11">Fractions of enolase are present in both the cytoplasm and on the cell surface.</text>
</comment>
<reference evidence="17 18" key="1">
    <citation type="submission" date="2020-05" db="EMBL/GenBank/DDBJ databases">
        <title>Genome Sequencing of Type Strains.</title>
        <authorList>
            <person name="Lemaire J.F."/>
            <person name="Inderbitzin P."/>
            <person name="Gregorio O.A."/>
            <person name="Collins S.B."/>
            <person name="Wespe N."/>
            <person name="Knight-Connoni V."/>
        </authorList>
    </citation>
    <scope>NUCLEOTIDE SEQUENCE [LARGE SCALE GENOMIC DNA]</scope>
    <source>
        <strain evidence="17 18">DSM 20512</strain>
    </source>
</reference>
<dbReference type="HAMAP" id="MF_00318">
    <property type="entry name" value="Enolase"/>
    <property type="match status" value="1"/>
</dbReference>
<evidence type="ECO:0000256" key="6">
    <source>
        <dbReference type="ARBA" id="ARBA00022525"/>
    </source>
</evidence>
<dbReference type="InterPro" id="IPR020809">
    <property type="entry name" value="Enolase_CS"/>
</dbReference>
<evidence type="ECO:0000256" key="5">
    <source>
        <dbReference type="ARBA" id="ARBA00022490"/>
    </source>
</evidence>
<dbReference type="EC" id="4.2.1.11" evidence="3 11"/>
<comment type="catalytic activity">
    <reaction evidence="11">
        <text>(2R)-2-phosphoglycerate = phosphoenolpyruvate + H2O</text>
        <dbReference type="Rhea" id="RHEA:10164"/>
        <dbReference type="ChEBI" id="CHEBI:15377"/>
        <dbReference type="ChEBI" id="CHEBI:58289"/>
        <dbReference type="ChEBI" id="CHEBI:58702"/>
        <dbReference type="EC" id="4.2.1.11"/>
    </reaction>
</comment>
<evidence type="ECO:0000256" key="11">
    <source>
        <dbReference type="HAMAP-Rule" id="MF_00318"/>
    </source>
</evidence>
<evidence type="ECO:0000256" key="4">
    <source>
        <dbReference type="ARBA" id="ARBA00017068"/>
    </source>
</evidence>
<comment type="function">
    <text evidence="11">Catalyzes the reversible conversion of 2-phosphoglycerate (2-PG) into phosphoenolpyruvate (PEP). It is essential for the degradation of carbohydrates via glycolysis.</text>
</comment>
<dbReference type="SFLD" id="SFLDF00002">
    <property type="entry name" value="enolase"/>
    <property type="match status" value="1"/>
</dbReference>
<dbReference type="SMART" id="SM01192">
    <property type="entry name" value="Enolase_C"/>
    <property type="match status" value="1"/>
</dbReference>
<keyword evidence="5 11" id="KW-0963">Cytoplasm</keyword>
<dbReference type="InterPro" id="IPR020810">
    <property type="entry name" value="Enolase_C"/>
</dbReference>
<feature type="binding site" evidence="11">
    <location>
        <position position="163"/>
    </location>
    <ligand>
        <name>(2R)-2-phosphoglycerate</name>
        <dbReference type="ChEBI" id="CHEBI:58289"/>
    </ligand>
</feature>
<dbReference type="PIRSF" id="PIRSF001400">
    <property type="entry name" value="Enolase"/>
    <property type="match status" value="1"/>
</dbReference>
<dbReference type="SUPFAM" id="SSF54826">
    <property type="entry name" value="Enolase N-terminal domain-like"/>
    <property type="match status" value="1"/>
</dbReference>
<dbReference type="FunFam" id="3.20.20.120:FF:000001">
    <property type="entry name" value="Enolase"/>
    <property type="match status" value="1"/>
</dbReference>
<evidence type="ECO:0000256" key="13">
    <source>
        <dbReference type="PIRSR" id="PIRSR001400-2"/>
    </source>
</evidence>
<feature type="binding site" evidence="13">
    <location>
        <position position="386"/>
    </location>
    <ligand>
        <name>substrate</name>
    </ligand>
</feature>
<dbReference type="SFLD" id="SFLDG00178">
    <property type="entry name" value="enolase"/>
    <property type="match status" value="1"/>
</dbReference>
<dbReference type="PANTHER" id="PTHR11902">
    <property type="entry name" value="ENOLASE"/>
    <property type="match status" value="1"/>
</dbReference>
<dbReference type="SFLD" id="SFLDS00001">
    <property type="entry name" value="Enolase"/>
    <property type="match status" value="1"/>
</dbReference>
<evidence type="ECO:0000256" key="9">
    <source>
        <dbReference type="ARBA" id="ARBA00023152"/>
    </source>
</evidence>
<feature type="domain" description="Enolase N-terminal" evidence="16">
    <location>
        <begin position="4"/>
        <end position="134"/>
    </location>
</feature>
<proteinExistence type="inferred from homology"/>
<evidence type="ECO:0000256" key="7">
    <source>
        <dbReference type="ARBA" id="ARBA00022723"/>
    </source>
</evidence>
<comment type="pathway">
    <text evidence="1 11">Carbohydrate degradation; glycolysis; pyruvate from D-glyceraldehyde 3-phosphate: step 4/5.</text>
</comment>
<dbReference type="SUPFAM" id="SSF51604">
    <property type="entry name" value="Enolase C-terminal domain-like"/>
    <property type="match status" value="1"/>
</dbReference>
<comment type="caution">
    <text evidence="17">The sequence shown here is derived from an EMBL/GenBank/DDBJ whole genome shotgun (WGS) entry which is preliminary data.</text>
</comment>